<evidence type="ECO:0000259" key="2">
    <source>
        <dbReference type="SMART" id="SM01111"/>
    </source>
</evidence>
<reference evidence="3" key="2">
    <citation type="journal article" date="2022" name="Microb. Genom.">
        <title>A chromosome-scale genome assembly of the tomato pathogen Cladosporium fulvum reveals a compartmentalized genome architecture and the presence of a dispensable chromosome.</title>
        <authorList>
            <person name="Zaccaron A.Z."/>
            <person name="Chen L.H."/>
            <person name="Samaras A."/>
            <person name="Stergiopoulos I."/>
        </authorList>
    </citation>
    <scope>NUCLEOTIDE SEQUENCE</scope>
    <source>
        <strain evidence="3">Race5_Kim</strain>
    </source>
</reference>
<accession>A0A9Q8PF39</accession>
<dbReference type="InterPro" id="IPR011058">
    <property type="entry name" value="Cyanovirin-N"/>
</dbReference>
<organism evidence="3 4">
    <name type="scientific">Passalora fulva</name>
    <name type="common">Tomato leaf mold</name>
    <name type="synonym">Cladosporium fulvum</name>
    <dbReference type="NCBI Taxonomy" id="5499"/>
    <lineage>
        <taxon>Eukaryota</taxon>
        <taxon>Fungi</taxon>
        <taxon>Dikarya</taxon>
        <taxon>Ascomycota</taxon>
        <taxon>Pezizomycotina</taxon>
        <taxon>Dothideomycetes</taxon>
        <taxon>Dothideomycetidae</taxon>
        <taxon>Mycosphaerellales</taxon>
        <taxon>Mycosphaerellaceae</taxon>
        <taxon>Fulvia</taxon>
    </lineage>
</organism>
<dbReference type="AlphaFoldDB" id="A0A9Q8PF39"/>
<protein>
    <recommendedName>
        <fullName evidence="2">Cyanovirin-N domain-containing protein</fullName>
    </recommendedName>
</protein>
<gene>
    <name evidence="3" type="ORF">CLAFUR5_11474</name>
</gene>
<dbReference type="Gene3D" id="2.30.60.10">
    <property type="entry name" value="Cyanovirin-N"/>
    <property type="match status" value="1"/>
</dbReference>
<keyword evidence="4" id="KW-1185">Reference proteome</keyword>
<dbReference type="KEGG" id="ffu:CLAFUR5_11474"/>
<reference evidence="3" key="1">
    <citation type="submission" date="2021-12" db="EMBL/GenBank/DDBJ databases">
        <authorList>
            <person name="Zaccaron A."/>
            <person name="Stergiopoulos I."/>
        </authorList>
    </citation>
    <scope>NUCLEOTIDE SEQUENCE</scope>
    <source>
        <strain evidence="3">Race5_Kim</strain>
    </source>
</reference>
<sequence>MPTLATYILPLLSLAPWALADEGWLDHCNSPKLFQSGYAKNSPANNVILNANCQYAGGPNAIYHVGTDIDLNQCFTNINGVIQGQYGGKFGGSRKDLYLSGTIMHAQCLNYNHNYQDTSIDTYYYVGNNNGRMSCFGQEPV</sequence>
<dbReference type="EMBL" id="CP090170">
    <property type="protein sequence ID" value="UJO21274.1"/>
    <property type="molecule type" value="Genomic_DNA"/>
</dbReference>
<dbReference type="SMART" id="SM01111">
    <property type="entry name" value="CVNH"/>
    <property type="match status" value="1"/>
</dbReference>
<dbReference type="RefSeq" id="XP_047765640.1">
    <property type="nucleotide sequence ID" value="XM_047910622.1"/>
</dbReference>
<feature type="domain" description="Cyanovirin-N" evidence="2">
    <location>
        <begin position="23"/>
        <end position="135"/>
    </location>
</feature>
<dbReference type="OrthoDB" id="2947935at2759"/>
<dbReference type="InterPro" id="IPR036673">
    <property type="entry name" value="Cyanovirin-N_sf"/>
</dbReference>
<feature type="chain" id="PRO_5040219117" description="Cyanovirin-N domain-containing protein" evidence="1">
    <location>
        <begin position="21"/>
        <end position="141"/>
    </location>
</feature>
<feature type="signal peptide" evidence="1">
    <location>
        <begin position="1"/>
        <end position="20"/>
    </location>
</feature>
<dbReference type="Proteomes" id="UP000756132">
    <property type="component" value="Chromosome 8"/>
</dbReference>
<name>A0A9Q8PF39_PASFU</name>
<evidence type="ECO:0000313" key="4">
    <source>
        <dbReference type="Proteomes" id="UP000756132"/>
    </source>
</evidence>
<dbReference type="SUPFAM" id="SSF51322">
    <property type="entry name" value="Cyanovirin-N"/>
    <property type="match status" value="1"/>
</dbReference>
<evidence type="ECO:0000313" key="3">
    <source>
        <dbReference type="EMBL" id="UJO21274.1"/>
    </source>
</evidence>
<keyword evidence="1" id="KW-0732">Signal</keyword>
<dbReference type="GeneID" id="71991352"/>
<evidence type="ECO:0000256" key="1">
    <source>
        <dbReference type="SAM" id="SignalP"/>
    </source>
</evidence>
<proteinExistence type="predicted"/>